<dbReference type="AlphaFoldDB" id="W7N786"/>
<organism evidence="1 2">
    <name type="scientific">Gibberella moniliformis (strain M3125 / FGSC 7600)</name>
    <name type="common">Maize ear and stalk rot fungus</name>
    <name type="synonym">Fusarium verticillioides</name>
    <dbReference type="NCBI Taxonomy" id="334819"/>
    <lineage>
        <taxon>Eukaryota</taxon>
        <taxon>Fungi</taxon>
        <taxon>Dikarya</taxon>
        <taxon>Ascomycota</taxon>
        <taxon>Pezizomycotina</taxon>
        <taxon>Sordariomycetes</taxon>
        <taxon>Hypocreomycetidae</taxon>
        <taxon>Hypocreales</taxon>
        <taxon>Nectriaceae</taxon>
        <taxon>Fusarium</taxon>
        <taxon>Fusarium fujikuroi species complex</taxon>
    </lineage>
</organism>
<dbReference type="VEuPathDB" id="FungiDB:FVEG_14069"/>
<protein>
    <submittedName>
        <fullName evidence="1">Uncharacterized protein</fullName>
    </submittedName>
</protein>
<dbReference type="HOGENOM" id="CLU_2197208_0_0_1"/>
<evidence type="ECO:0000313" key="2">
    <source>
        <dbReference type="Proteomes" id="UP000009096"/>
    </source>
</evidence>
<reference evidence="2" key="1">
    <citation type="journal article" date="2007" name="Science">
        <title>The Fusarium graminearum genome reveals a link between localized polymorphism and pathogen specialization.</title>
        <authorList>
            <person name="Cuomo C.A."/>
            <person name="Gueldener U."/>
            <person name="Xu J.-R."/>
            <person name="Trail F."/>
            <person name="Turgeon B.G."/>
            <person name="Di Pietro A."/>
            <person name="Walton J.D."/>
            <person name="Ma L.-J."/>
            <person name="Baker S.E."/>
            <person name="Rep M."/>
            <person name="Adam G."/>
            <person name="Antoniw J."/>
            <person name="Baldwin T."/>
            <person name="Calvo S.E."/>
            <person name="Chang Y.-L."/>
            <person name="DeCaprio D."/>
            <person name="Gale L.R."/>
            <person name="Gnerre S."/>
            <person name="Goswami R.S."/>
            <person name="Hammond-Kosack K."/>
            <person name="Harris L.J."/>
            <person name="Hilburn K."/>
            <person name="Kennell J.C."/>
            <person name="Kroken S."/>
            <person name="Magnuson J.K."/>
            <person name="Mannhaupt G."/>
            <person name="Mauceli E.W."/>
            <person name="Mewes H.-W."/>
            <person name="Mitterbauer R."/>
            <person name="Muehlbauer G."/>
            <person name="Muensterkoetter M."/>
            <person name="Nelson D."/>
            <person name="O'Donnell K."/>
            <person name="Ouellet T."/>
            <person name="Qi W."/>
            <person name="Quesneville H."/>
            <person name="Roncero M.I.G."/>
            <person name="Seong K.-Y."/>
            <person name="Tetko I.V."/>
            <person name="Urban M."/>
            <person name="Waalwijk C."/>
            <person name="Ward T.J."/>
            <person name="Yao J."/>
            <person name="Birren B.W."/>
            <person name="Kistler H.C."/>
        </authorList>
    </citation>
    <scope>NUCLEOTIDE SEQUENCE [LARGE SCALE GENOMIC DNA]</scope>
    <source>
        <strain evidence="2">M3125 / FGSC 7600</strain>
    </source>
</reference>
<gene>
    <name evidence="1" type="ORF">FVEG_14069</name>
</gene>
<keyword evidence="2" id="KW-1185">Reference proteome</keyword>
<dbReference type="KEGG" id="fvr:FVEG_14069"/>
<dbReference type="Proteomes" id="UP000009096">
    <property type="component" value="Unassembled WGS sequence"/>
</dbReference>
<dbReference type="RefSeq" id="XP_018762156.1">
    <property type="nucleotide sequence ID" value="XM_018903405.1"/>
</dbReference>
<sequence length="108" mass="12268">MTENVDTTVAIKGCRPKHMCISENTIQQSIMNCLDVSSSAWLIHTVRIKHKPRLRARYMNPMRDFGDFAYWIDDNKAFGVKNLINGDLDGYARFVRAPASTLRMTSGS</sequence>
<evidence type="ECO:0000313" key="1">
    <source>
        <dbReference type="EMBL" id="EWG55965.1"/>
    </source>
</evidence>
<proteinExistence type="predicted"/>
<dbReference type="GeneID" id="30071353"/>
<name>W7N786_GIBM7</name>
<dbReference type="EMBL" id="DS022267">
    <property type="protein sequence ID" value="EWG55965.1"/>
    <property type="molecule type" value="Genomic_DNA"/>
</dbReference>
<accession>W7N786</accession>
<reference evidence="1 2" key="2">
    <citation type="journal article" date="2010" name="Nature">
        <title>Comparative genomics reveals mobile pathogenicity chromosomes in Fusarium.</title>
        <authorList>
            <person name="Ma L.J."/>
            <person name="van der Does H.C."/>
            <person name="Borkovich K.A."/>
            <person name="Coleman J.J."/>
            <person name="Daboussi M.J."/>
            <person name="Di Pietro A."/>
            <person name="Dufresne M."/>
            <person name="Freitag M."/>
            <person name="Grabherr M."/>
            <person name="Henrissat B."/>
            <person name="Houterman P.M."/>
            <person name="Kang S."/>
            <person name="Shim W.B."/>
            <person name="Woloshuk C."/>
            <person name="Xie X."/>
            <person name="Xu J.R."/>
            <person name="Antoniw J."/>
            <person name="Baker S.E."/>
            <person name="Bluhm B.H."/>
            <person name="Breakspear A."/>
            <person name="Brown D.W."/>
            <person name="Butchko R.A."/>
            <person name="Chapman S."/>
            <person name="Coulson R."/>
            <person name="Coutinho P.M."/>
            <person name="Danchin E.G."/>
            <person name="Diener A."/>
            <person name="Gale L.R."/>
            <person name="Gardiner D.M."/>
            <person name="Goff S."/>
            <person name="Hammond-Kosack K.E."/>
            <person name="Hilburn K."/>
            <person name="Hua-Van A."/>
            <person name="Jonkers W."/>
            <person name="Kazan K."/>
            <person name="Kodira C.D."/>
            <person name="Koehrsen M."/>
            <person name="Kumar L."/>
            <person name="Lee Y.H."/>
            <person name="Li L."/>
            <person name="Manners J.M."/>
            <person name="Miranda-Saavedra D."/>
            <person name="Mukherjee M."/>
            <person name="Park G."/>
            <person name="Park J."/>
            <person name="Park S.Y."/>
            <person name="Proctor R.H."/>
            <person name="Regev A."/>
            <person name="Ruiz-Roldan M.C."/>
            <person name="Sain D."/>
            <person name="Sakthikumar S."/>
            <person name="Sykes S."/>
            <person name="Schwartz D.C."/>
            <person name="Turgeon B.G."/>
            <person name="Wapinski I."/>
            <person name="Yoder O."/>
            <person name="Young S."/>
            <person name="Zeng Q."/>
            <person name="Zhou S."/>
            <person name="Galagan J."/>
            <person name="Cuomo C.A."/>
            <person name="Kistler H.C."/>
            <person name="Rep M."/>
        </authorList>
    </citation>
    <scope>NUCLEOTIDE SEQUENCE [LARGE SCALE GENOMIC DNA]</scope>
    <source>
        <strain evidence="2">M3125 / FGSC 7600</strain>
    </source>
</reference>